<protein>
    <recommendedName>
        <fullName evidence="1">Integrase catalytic domain-containing protein</fullName>
    </recommendedName>
</protein>
<dbReference type="GO" id="GO:0015074">
    <property type="term" value="P:DNA integration"/>
    <property type="evidence" value="ECO:0007669"/>
    <property type="project" value="InterPro"/>
</dbReference>
<feature type="domain" description="Integrase catalytic" evidence="1">
    <location>
        <begin position="83"/>
        <end position="183"/>
    </location>
</feature>
<name>A0AAW2TSZ9_SESRA</name>
<dbReference type="PROSITE" id="PS50994">
    <property type="entry name" value="INTEGRASE"/>
    <property type="match status" value="1"/>
</dbReference>
<dbReference type="InterPro" id="IPR001584">
    <property type="entry name" value="Integrase_cat-core"/>
</dbReference>
<dbReference type="Gene3D" id="3.30.420.10">
    <property type="entry name" value="Ribonuclease H-like superfamily/Ribonuclease H"/>
    <property type="match status" value="1"/>
</dbReference>
<dbReference type="GO" id="GO:0003676">
    <property type="term" value="F:nucleic acid binding"/>
    <property type="evidence" value="ECO:0007669"/>
    <property type="project" value="InterPro"/>
</dbReference>
<proteinExistence type="predicted"/>
<gene>
    <name evidence="2" type="ORF">Sradi_1744700</name>
</gene>
<dbReference type="EMBL" id="JACGWJ010000007">
    <property type="protein sequence ID" value="KAL0408103.1"/>
    <property type="molecule type" value="Genomic_DNA"/>
</dbReference>
<dbReference type="PANTHER" id="PTHR48475">
    <property type="entry name" value="RIBONUCLEASE H"/>
    <property type="match status" value="1"/>
</dbReference>
<organism evidence="2">
    <name type="scientific">Sesamum radiatum</name>
    <name type="common">Black benniseed</name>
    <dbReference type="NCBI Taxonomy" id="300843"/>
    <lineage>
        <taxon>Eukaryota</taxon>
        <taxon>Viridiplantae</taxon>
        <taxon>Streptophyta</taxon>
        <taxon>Embryophyta</taxon>
        <taxon>Tracheophyta</taxon>
        <taxon>Spermatophyta</taxon>
        <taxon>Magnoliopsida</taxon>
        <taxon>eudicotyledons</taxon>
        <taxon>Gunneridae</taxon>
        <taxon>Pentapetalae</taxon>
        <taxon>asterids</taxon>
        <taxon>lamiids</taxon>
        <taxon>Lamiales</taxon>
        <taxon>Pedaliaceae</taxon>
        <taxon>Sesamum</taxon>
    </lineage>
</organism>
<dbReference type="InterPro" id="IPR012337">
    <property type="entry name" value="RNaseH-like_sf"/>
</dbReference>
<sequence length="183" mass="20969">MALALVITARKLHPYFLSYHVGIRTNTPLKQVLGKAEASGRLVKWAIELSEYDISYLSRTIIKAQVLVDFVSNMTRTTQEEVFKEKPWILHVDGSSTTQRSEARWGMDIVGLFPLTPGQRKFLLVTIDYFTKWVEAEPLARITEGEVMKFIWKNIICRFGLSQKIISDNSREEGYKNGVHDCS</sequence>
<reference evidence="2" key="1">
    <citation type="submission" date="2020-06" db="EMBL/GenBank/DDBJ databases">
        <authorList>
            <person name="Li T."/>
            <person name="Hu X."/>
            <person name="Zhang T."/>
            <person name="Song X."/>
            <person name="Zhang H."/>
            <person name="Dai N."/>
            <person name="Sheng W."/>
            <person name="Hou X."/>
            <person name="Wei L."/>
        </authorList>
    </citation>
    <scope>NUCLEOTIDE SEQUENCE</scope>
    <source>
        <strain evidence="2">G02</strain>
        <tissue evidence="2">Leaf</tissue>
    </source>
</reference>
<evidence type="ECO:0000313" key="2">
    <source>
        <dbReference type="EMBL" id="KAL0408103.1"/>
    </source>
</evidence>
<dbReference type="InterPro" id="IPR036397">
    <property type="entry name" value="RNaseH_sf"/>
</dbReference>
<dbReference type="AlphaFoldDB" id="A0AAW2TSZ9"/>
<reference evidence="2" key="2">
    <citation type="journal article" date="2024" name="Plant">
        <title>Genomic evolution and insights into agronomic trait innovations of Sesamum species.</title>
        <authorList>
            <person name="Miao H."/>
            <person name="Wang L."/>
            <person name="Qu L."/>
            <person name="Liu H."/>
            <person name="Sun Y."/>
            <person name="Le M."/>
            <person name="Wang Q."/>
            <person name="Wei S."/>
            <person name="Zheng Y."/>
            <person name="Lin W."/>
            <person name="Duan Y."/>
            <person name="Cao H."/>
            <person name="Xiong S."/>
            <person name="Wang X."/>
            <person name="Wei L."/>
            <person name="Li C."/>
            <person name="Ma Q."/>
            <person name="Ju M."/>
            <person name="Zhao R."/>
            <person name="Li G."/>
            <person name="Mu C."/>
            <person name="Tian Q."/>
            <person name="Mei H."/>
            <person name="Zhang T."/>
            <person name="Gao T."/>
            <person name="Zhang H."/>
        </authorList>
    </citation>
    <scope>NUCLEOTIDE SEQUENCE</scope>
    <source>
        <strain evidence="2">G02</strain>
    </source>
</reference>
<accession>A0AAW2TSZ9</accession>
<evidence type="ECO:0000259" key="1">
    <source>
        <dbReference type="PROSITE" id="PS50994"/>
    </source>
</evidence>
<dbReference type="SUPFAM" id="SSF53098">
    <property type="entry name" value="Ribonuclease H-like"/>
    <property type="match status" value="1"/>
</dbReference>
<dbReference type="PANTHER" id="PTHR48475:SF2">
    <property type="entry name" value="RIBONUCLEASE H"/>
    <property type="match status" value="1"/>
</dbReference>
<comment type="caution">
    <text evidence="2">The sequence shown here is derived from an EMBL/GenBank/DDBJ whole genome shotgun (WGS) entry which is preliminary data.</text>
</comment>